<keyword evidence="2" id="KW-1185">Reference proteome</keyword>
<protein>
    <submittedName>
        <fullName evidence="1">Imm1 family immunity protein</fullName>
    </submittedName>
</protein>
<dbReference type="InterPro" id="IPR025680">
    <property type="entry name" value="DddI"/>
</dbReference>
<comment type="caution">
    <text evidence="1">The sequence shown here is derived from an EMBL/GenBank/DDBJ whole genome shotgun (WGS) entry which is preliminary data.</text>
</comment>
<dbReference type="Pfam" id="PF14430">
    <property type="entry name" value="Imm1"/>
    <property type="match status" value="1"/>
</dbReference>
<evidence type="ECO:0000313" key="2">
    <source>
        <dbReference type="Proteomes" id="UP001589693"/>
    </source>
</evidence>
<proteinExistence type="predicted"/>
<reference evidence="1 2" key="1">
    <citation type="submission" date="2024-09" db="EMBL/GenBank/DDBJ databases">
        <authorList>
            <person name="Sun Q."/>
            <person name="Mori K."/>
        </authorList>
    </citation>
    <scope>NUCLEOTIDE SEQUENCE [LARGE SCALE GENOMIC DNA]</scope>
    <source>
        <strain evidence="1 2">TBRC 7907</strain>
    </source>
</reference>
<accession>A0ABV6A036</accession>
<dbReference type="EMBL" id="JBHLZU010000014">
    <property type="protein sequence ID" value="MFB9905614.1"/>
    <property type="molecule type" value="Genomic_DNA"/>
</dbReference>
<gene>
    <name evidence="1" type="ORF">ACFFQA_16905</name>
</gene>
<organism evidence="1 2">
    <name type="scientific">Allokutzneria oryzae</name>
    <dbReference type="NCBI Taxonomy" id="1378989"/>
    <lineage>
        <taxon>Bacteria</taxon>
        <taxon>Bacillati</taxon>
        <taxon>Actinomycetota</taxon>
        <taxon>Actinomycetes</taxon>
        <taxon>Pseudonocardiales</taxon>
        <taxon>Pseudonocardiaceae</taxon>
        <taxon>Allokutzneria</taxon>
    </lineage>
</organism>
<dbReference type="Proteomes" id="UP001589693">
    <property type="component" value="Unassembled WGS sequence"/>
</dbReference>
<dbReference type="RefSeq" id="WP_377852917.1">
    <property type="nucleotide sequence ID" value="NZ_JBHLZU010000014.1"/>
</dbReference>
<sequence length="138" mass="15102">MAALDVYYARGHGDNPITVSTPDEVDALIDRVRAESPETAPILMEVHISGDPYTQGLDVGINGDRGVLRYSGRDWPEGVYSTGDGLAEGKPLAYFYMDTCTEFPPNAEVPVDTVRQAVRDFLATDGDRPSGIVWQPER</sequence>
<name>A0ABV6A036_9PSEU</name>
<evidence type="ECO:0000313" key="1">
    <source>
        <dbReference type="EMBL" id="MFB9905614.1"/>
    </source>
</evidence>